<feature type="transmembrane region" description="Helical" evidence="2">
    <location>
        <begin position="12"/>
        <end position="29"/>
    </location>
</feature>
<evidence type="ECO:0000256" key="1">
    <source>
        <dbReference type="ARBA" id="ARBA00010792"/>
    </source>
</evidence>
<keyword evidence="2" id="KW-0812">Transmembrane</keyword>
<feature type="transmembrane region" description="Helical" evidence="2">
    <location>
        <begin position="135"/>
        <end position="153"/>
    </location>
</feature>
<feature type="transmembrane region" description="Helical" evidence="2">
    <location>
        <begin position="173"/>
        <end position="189"/>
    </location>
</feature>
<keyword evidence="2" id="KW-0472">Membrane</keyword>
<keyword evidence="2" id="KW-1133">Transmembrane helix</keyword>
<dbReference type="RefSeq" id="WP_210039095.1">
    <property type="nucleotide sequence ID" value="NZ_JBHLVU010000043.1"/>
</dbReference>
<proteinExistence type="inferred from homology"/>
<evidence type="ECO:0000256" key="2">
    <source>
        <dbReference type="SAM" id="Phobius"/>
    </source>
</evidence>
<sequence length="217" mass="25154">MQWINQLFEQYGYLVLFFGLFTESIALPFPGELAMAISGHISVVGHFHLGWIMLCAFLGATIGTTVTYFVGRKLGIPFFEKYGKYFFLTPPRLTKITIWFDKYGNKLLLVSYFIPGLRHFTGYVSGVLRIPLRTFFLFNHFGALIWVITYVMIGKIFGNELEHILHLITRYSIRAVFVIAAFLLLVMVLKRHKHIIVPWLLARFRLVYKMLFARSGS</sequence>
<dbReference type="Pfam" id="PF09335">
    <property type="entry name" value="VTT_dom"/>
    <property type="match status" value="1"/>
</dbReference>
<dbReference type="PANTHER" id="PTHR42709:SF9">
    <property type="entry name" value="ALKALINE PHOSPHATASE LIKE PROTEIN"/>
    <property type="match status" value="1"/>
</dbReference>
<protein>
    <submittedName>
        <fullName evidence="4">DedA family protein</fullName>
    </submittedName>
</protein>
<evidence type="ECO:0000313" key="4">
    <source>
        <dbReference type="EMBL" id="MBW7456039.1"/>
    </source>
</evidence>
<dbReference type="InterPro" id="IPR032816">
    <property type="entry name" value="VTT_dom"/>
</dbReference>
<dbReference type="Proteomes" id="UP001519887">
    <property type="component" value="Unassembled WGS sequence"/>
</dbReference>
<accession>A0ABS7C584</accession>
<evidence type="ECO:0000313" key="5">
    <source>
        <dbReference type="Proteomes" id="UP001519887"/>
    </source>
</evidence>
<feature type="domain" description="VTT" evidence="3">
    <location>
        <begin position="41"/>
        <end position="155"/>
    </location>
</feature>
<comment type="similarity">
    <text evidence="1">Belongs to the DedA family.</text>
</comment>
<dbReference type="PANTHER" id="PTHR42709">
    <property type="entry name" value="ALKALINE PHOSPHATASE LIKE PROTEIN"/>
    <property type="match status" value="1"/>
</dbReference>
<comment type="caution">
    <text evidence="4">The sequence shown here is derived from an EMBL/GenBank/DDBJ whole genome shotgun (WGS) entry which is preliminary data.</text>
</comment>
<feature type="transmembrane region" description="Helical" evidence="2">
    <location>
        <begin position="49"/>
        <end position="71"/>
    </location>
</feature>
<gene>
    <name evidence="4" type="ORF">K0U00_18580</name>
</gene>
<name>A0ABS7C584_9BACL</name>
<keyword evidence="5" id="KW-1185">Reference proteome</keyword>
<dbReference type="InterPro" id="IPR051311">
    <property type="entry name" value="DedA_domain"/>
</dbReference>
<evidence type="ECO:0000259" key="3">
    <source>
        <dbReference type="Pfam" id="PF09335"/>
    </source>
</evidence>
<dbReference type="EMBL" id="JAHZIK010000485">
    <property type="protein sequence ID" value="MBW7456039.1"/>
    <property type="molecule type" value="Genomic_DNA"/>
</dbReference>
<reference evidence="4 5" key="1">
    <citation type="submission" date="2021-07" db="EMBL/GenBank/DDBJ databases">
        <title>Paenibacillus radiodurans sp. nov., isolated from the southeastern edge of Tengger Desert.</title>
        <authorList>
            <person name="Zhang G."/>
        </authorList>
    </citation>
    <scope>NUCLEOTIDE SEQUENCE [LARGE SCALE GENOMIC DNA]</scope>
    <source>
        <strain evidence="4 5">CCM 7311</strain>
    </source>
</reference>
<organism evidence="4 5">
    <name type="scientific">Paenibacillus sepulcri</name>
    <dbReference type="NCBI Taxonomy" id="359917"/>
    <lineage>
        <taxon>Bacteria</taxon>
        <taxon>Bacillati</taxon>
        <taxon>Bacillota</taxon>
        <taxon>Bacilli</taxon>
        <taxon>Bacillales</taxon>
        <taxon>Paenibacillaceae</taxon>
        <taxon>Paenibacillus</taxon>
    </lineage>
</organism>